<dbReference type="Proteomes" id="UP000001194">
    <property type="component" value="Unassembled WGS sequence"/>
</dbReference>
<evidence type="ECO:0000256" key="4">
    <source>
        <dbReference type="SAM" id="MobiDB-lite"/>
    </source>
</evidence>
<evidence type="ECO:0000313" key="5">
    <source>
        <dbReference type="EMBL" id="EDR10854.1"/>
    </source>
</evidence>
<sequence length="398" mass="42310">MFFDLNVPVPNIQSPSQGTSKKGKGKQPATTQASFTIAQINSLEAHVDLLIHLGYTVLAFSQTVNKKVDSKTHVNVLDGLLSQLKSRPGIVYLKRLNIILDEDSEKGFGLINASVALFNSYDLISLIPTTHATFSLACLTHTQPSPLTAHIISIPLTLPRLPYHLKHTLVRTAIKNGAVFEINYVGALGGENDGVMVEAGAAENGQSARRNWWAAARELVRVTKGRGVLVSGGVVDDADLRAPRDVGNLITVLGLPQDATHAASTKTPKSLVLRAQTRKTYRAVLSEPKLVIPQGSMPVPAAPGPSTTPLPIGQSSTPAPQVAPINIPVPAPTPTPALPTDSRPQKRVREEGGIEGQAPSKEGAPSNSNLETQKKKKRKKNQNQNQRDGGVSAGSVAS</sequence>
<feature type="compositionally biased region" description="Pro residues" evidence="4">
    <location>
        <begin position="327"/>
        <end position="337"/>
    </location>
</feature>
<evidence type="ECO:0000256" key="1">
    <source>
        <dbReference type="ARBA" id="ARBA00004123"/>
    </source>
</evidence>
<dbReference type="PANTHER" id="PTHR13031">
    <property type="entry name" value="RIBONUCLEASE P SUBUNIT P30"/>
    <property type="match status" value="1"/>
</dbReference>
<feature type="region of interest" description="Disordered" evidence="4">
    <location>
        <begin position="1"/>
        <end position="28"/>
    </location>
</feature>
<dbReference type="EMBL" id="DS547096">
    <property type="protein sequence ID" value="EDR10854.1"/>
    <property type="molecule type" value="Genomic_DNA"/>
</dbReference>
<dbReference type="GO" id="GO:0003723">
    <property type="term" value="F:RNA binding"/>
    <property type="evidence" value="ECO:0007669"/>
    <property type="project" value="TreeGrafter"/>
</dbReference>
<keyword evidence="3" id="KW-0819">tRNA processing</keyword>
<comment type="subcellular location">
    <subcellularLocation>
        <location evidence="1">Nucleus</location>
    </subcellularLocation>
</comment>
<dbReference type="HOGENOM" id="CLU_041468_0_0_1"/>
<dbReference type="AlphaFoldDB" id="B0D343"/>
<protein>
    <submittedName>
        <fullName evidence="5">Predicted protein</fullName>
    </submittedName>
</protein>
<dbReference type="STRING" id="486041.B0D343"/>
<feature type="compositionally biased region" description="Basic and acidic residues" evidence="4">
    <location>
        <begin position="343"/>
        <end position="352"/>
    </location>
</feature>
<proteinExistence type="inferred from homology"/>
<evidence type="ECO:0000256" key="3">
    <source>
        <dbReference type="ARBA" id="ARBA00022694"/>
    </source>
</evidence>
<dbReference type="InParanoid" id="B0D343"/>
<dbReference type="FunCoup" id="B0D343">
    <property type="interactions" value="373"/>
</dbReference>
<evidence type="ECO:0000313" key="6">
    <source>
        <dbReference type="Proteomes" id="UP000001194"/>
    </source>
</evidence>
<dbReference type="OrthoDB" id="17948at2759"/>
<reference evidence="5 6" key="1">
    <citation type="journal article" date="2008" name="Nature">
        <title>The genome of Laccaria bicolor provides insights into mycorrhizal symbiosis.</title>
        <authorList>
            <person name="Martin F."/>
            <person name="Aerts A."/>
            <person name="Ahren D."/>
            <person name="Brun A."/>
            <person name="Danchin E.G.J."/>
            <person name="Duchaussoy F."/>
            <person name="Gibon J."/>
            <person name="Kohler A."/>
            <person name="Lindquist E."/>
            <person name="Pereda V."/>
            <person name="Salamov A."/>
            <person name="Shapiro H.J."/>
            <person name="Wuyts J."/>
            <person name="Blaudez D."/>
            <person name="Buee M."/>
            <person name="Brokstein P."/>
            <person name="Canbaeck B."/>
            <person name="Cohen D."/>
            <person name="Courty P.E."/>
            <person name="Coutinho P.M."/>
            <person name="Delaruelle C."/>
            <person name="Detter J.C."/>
            <person name="Deveau A."/>
            <person name="DiFazio S."/>
            <person name="Duplessis S."/>
            <person name="Fraissinet-Tachet L."/>
            <person name="Lucic E."/>
            <person name="Frey-Klett P."/>
            <person name="Fourrey C."/>
            <person name="Feussner I."/>
            <person name="Gay G."/>
            <person name="Grimwood J."/>
            <person name="Hoegger P.J."/>
            <person name="Jain P."/>
            <person name="Kilaru S."/>
            <person name="Labbe J."/>
            <person name="Lin Y.C."/>
            <person name="Legue V."/>
            <person name="Le Tacon F."/>
            <person name="Marmeisse R."/>
            <person name="Melayah D."/>
            <person name="Montanini B."/>
            <person name="Muratet M."/>
            <person name="Nehls U."/>
            <person name="Niculita-Hirzel H."/>
            <person name="Oudot-Le Secq M.P."/>
            <person name="Peter M."/>
            <person name="Quesneville H."/>
            <person name="Rajashekar B."/>
            <person name="Reich M."/>
            <person name="Rouhier N."/>
            <person name="Schmutz J."/>
            <person name="Yin T."/>
            <person name="Chalot M."/>
            <person name="Henrissat B."/>
            <person name="Kuees U."/>
            <person name="Lucas S."/>
            <person name="Van de Peer Y."/>
            <person name="Podila G.K."/>
            <person name="Polle A."/>
            <person name="Pukkila P.J."/>
            <person name="Richardson P.M."/>
            <person name="Rouze P."/>
            <person name="Sanders I.R."/>
            <person name="Stajich J.E."/>
            <person name="Tunlid A."/>
            <person name="Tuskan G."/>
            <person name="Grigoriev I.V."/>
        </authorList>
    </citation>
    <scope>NUCLEOTIDE SEQUENCE [LARGE SCALE GENOMIC DNA]</scope>
    <source>
        <strain evidence="6">S238N-H82 / ATCC MYA-4686</strain>
    </source>
</reference>
<dbReference type="InterPro" id="IPR002738">
    <property type="entry name" value="RNase_P_p30"/>
</dbReference>
<accession>B0D343</accession>
<dbReference type="KEGG" id="lbc:LACBIDRAFT_315765"/>
<organism evidence="6">
    <name type="scientific">Laccaria bicolor (strain S238N-H82 / ATCC MYA-4686)</name>
    <name type="common">Bicoloured deceiver</name>
    <name type="synonym">Laccaria laccata var. bicolor</name>
    <dbReference type="NCBI Taxonomy" id="486041"/>
    <lineage>
        <taxon>Eukaryota</taxon>
        <taxon>Fungi</taxon>
        <taxon>Dikarya</taxon>
        <taxon>Basidiomycota</taxon>
        <taxon>Agaricomycotina</taxon>
        <taxon>Agaricomycetes</taxon>
        <taxon>Agaricomycetidae</taxon>
        <taxon>Agaricales</taxon>
        <taxon>Agaricineae</taxon>
        <taxon>Hydnangiaceae</taxon>
        <taxon>Laccaria</taxon>
    </lineage>
</organism>
<feature type="region of interest" description="Disordered" evidence="4">
    <location>
        <begin position="293"/>
        <end position="398"/>
    </location>
</feature>
<dbReference type="GO" id="GO:0008033">
    <property type="term" value="P:tRNA processing"/>
    <property type="evidence" value="ECO:0007669"/>
    <property type="project" value="UniProtKB-KW"/>
</dbReference>
<comment type="similarity">
    <text evidence="2">Belongs to the eukaryotic/archaeal RNase P protein component 3 family.</text>
</comment>
<dbReference type="Pfam" id="PF01876">
    <property type="entry name" value="RNase_P_p30"/>
    <property type="match status" value="1"/>
</dbReference>
<dbReference type="InterPro" id="IPR016195">
    <property type="entry name" value="Pol/histidinol_Pase-like"/>
</dbReference>
<dbReference type="GO" id="GO:0005655">
    <property type="term" value="C:nucleolar ribonuclease P complex"/>
    <property type="evidence" value="ECO:0007669"/>
    <property type="project" value="TreeGrafter"/>
</dbReference>
<dbReference type="Gene3D" id="3.20.20.140">
    <property type="entry name" value="Metal-dependent hydrolases"/>
    <property type="match status" value="1"/>
</dbReference>
<dbReference type="RefSeq" id="XP_001878155.1">
    <property type="nucleotide sequence ID" value="XM_001878120.1"/>
</dbReference>
<evidence type="ECO:0000256" key="2">
    <source>
        <dbReference type="ARBA" id="ARBA00007331"/>
    </source>
</evidence>
<keyword evidence="6" id="KW-1185">Reference proteome</keyword>
<gene>
    <name evidence="5" type="ORF">LACBIDRAFT_315765</name>
</gene>
<dbReference type="PANTHER" id="PTHR13031:SF0">
    <property type="entry name" value="RIBONUCLEASE P PROTEIN SUBUNIT P30"/>
    <property type="match status" value="1"/>
</dbReference>
<dbReference type="SUPFAM" id="SSF89550">
    <property type="entry name" value="PHP domain-like"/>
    <property type="match status" value="1"/>
</dbReference>
<dbReference type="GeneID" id="6073669"/>
<name>B0D343_LACBS</name>